<feature type="region of interest" description="Disordered" evidence="1">
    <location>
        <begin position="1"/>
        <end position="20"/>
    </location>
</feature>
<comment type="caution">
    <text evidence="2">The sequence shown here is derived from an EMBL/GenBank/DDBJ whole genome shotgun (WGS) entry which is preliminary data.</text>
</comment>
<protein>
    <submittedName>
        <fullName evidence="2">Uncharacterized protein</fullName>
    </submittedName>
</protein>
<evidence type="ECO:0000313" key="2">
    <source>
        <dbReference type="EMBL" id="CAL7937062.1"/>
    </source>
</evidence>
<sequence>MLPPKDRTEGSDREAGQRRTELGTRTSARFYLLHFFPLQTYLLGLTIEVCASLTAESMGKEQGHPPFFLLVFSVKATKPRSSPRILSFQYRTIFHDLLTHFPTLSEKILRPPAFFSLSLSLTLSRPSFLCSVVSCAPKIAIHTRHRPRLLFTQCFKHFIIIIAAFIQTHTCTYFLSVSRSLTFFPALSRDHFLYYTCTKSGTDGTATIVGKFRTLEAIKL</sequence>
<reference evidence="2 3" key="1">
    <citation type="submission" date="2024-08" db="EMBL/GenBank/DDBJ databases">
        <authorList>
            <person name="Will J Nash"/>
            <person name="Angela Man"/>
            <person name="Seanna McTaggart"/>
            <person name="Kendall Baker"/>
            <person name="Tom Barker"/>
            <person name="Leah Catchpole"/>
            <person name="Alex Durrant"/>
            <person name="Karim Gharbi"/>
            <person name="Naomi Irish"/>
            <person name="Gemy Kaithakottil"/>
            <person name="Debby Ku"/>
            <person name="Aaliyah Providence"/>
            <person name="Felix Shaw"/>
            <person name="David Swarbreck"/>
            <person name="Chris Watkins"/>
            <person name="Ann M. McCartney"/>
            <person name="Giulio Formenti"/>
            <person name="Alice Mouton"/>
            <person name="Noel Vella"/>
            <person name="Bjorn M von Reumont"/>
            <person name="Adriana Vella"/>
            <person name="Wilfried Haerty"/>
        </authorList>
    </citation>
    <scope>NUCLEOTIDE SEQUENCE [LARGE SCALE GENOMIC DNA]</scope>
</reference>
<evidence type="ECO:0000256" key="1">
    <source>
        <dbReference type="SAM" id="MobiDB-lite"/>
    </source>
</evidence>
<accession>A0ABP1N7X3</accession>
<dbReference type="EMBL" id="CAXAJV020001287">
    <property type="protein sequence ID" value="CAL7937062.1"/>
    <property type="molecule type" value="Genomic_DNA"/>
</dbReference>
<dbReference type="Proteomes" id="UP001642520">
    <property type="component" value="Unassembled WGS sequence"/>
</dbReference>
<gene>
    <name evidence="2" type="ORF">XYLVIOL_LOCUS2514</name>
</gene>
<proteinExistence type="predicted"/>
<keyword evidence="3" id="KW-1185">Reference proteome</keyword>
<organism evidence="2 3">
    <name type="scientific">Xylocopa violacea</name>
    <name type="common">Violet carpenter bee</name>
    <name type="synonym">Apis violacea</name>
    <dbReference type="NCBI Taxonomy" id="135666"/>
    <lineage>
        <taxon>Eukaryota</taxon>
        <taxon>Metazoa</taxon>
        <taxon>Ecdysozoa</taxon>
        <taxon>Arthropoda</taxon>
        <taxon>Hexapoda</taxon>
        <taxon>Insecta</taxon>
        <taxon>Pterygota</taxon>
        <taxon>Neoptera</taxon>
        <taxon>Endopterygota</taxon>
        <taxon>Hymenoptera</taxon>
        <taxon>Apocrita</taxon>
        <taxon>Aculeata</taxon>
        <taxon>Apoidea</taxon>
        <taxon>Anthophila</taxon>
        <taxon>Apidae</taxon>
        <taxon>Xylocopa</taxon>
        <taxon>Xylocopa</taxon>
    </lineage>
</organism>
<evidence type="ECO:0000313" key="3">
    <source>
        <dbReference type="Proteomes" id="UP001642520"/>
    </source>
</evidence>
<name>A0ABP1N7X3_XYLVO</name>